<evidence type="ECO:0000313" key="6">
    <source>
        <dbReference type="EMBL" id="MBN9412587.1"/>
    </source>
</evidence>
<evidence type="ECO:0000313" key="7">
    <source>
        <dbReference type="Proteomes" id="UP000664414"/>
    </source>
</evidence>
<dbReference type="CDD" id="cd06339">
    <property type="entry name" value="PBP1_YraM_LppC_lipoprotein-like"/>
    <property type="match status" value="1"/>
</dbReference>
<keyword evidence="3" id="KW-0029">Amino-acid transport</keyword>
<dbReference type="Gene3D" id="3.40.50.2300">
    <property type="match status" value="2"/>
</dbReference>
<evidence type="ECO:0000256" key="2">
    <source>
        <dbReference type="ARBA" id="ARBA00022729"/>
    </source>
</evidence>
<accession>A0A8J7PQC8</accession>
<gene>
    <name evidence="6" type="ORF">J0H12_01495</name>
</gene>
<dbReference type="InterPro" id="IPR051010">
    <property type="entry name" value="BCAA_transport"/>
</dbReference>
<dbReference type="Proteomes" id="UP000664414">
    <property type="component" value="Unassembled WGS sequence"/>
</dbReference>
<proteinExistence type="inferred from homology"/>
<reference evidence="6" key="1">
    <citation type="submission" date="2021-02" db="EMBL/GenBank/DDBJ databases">
        <title>Thiocyanate and organic carbon inputs drive convergent selection for specific autotrophic Afipia and Thiobacillus strains within complex microbiomes.</title>
        <authorList>
            <person name="Huddy R.J."/>
            <person name="Sachdeva R."/>
            <person name="Kadzinga F."/>
            <person name="Kantor R.S."/>
            <person name="Harrison S.T.L."/>
            <person name="Banfield J.F."/>
        </authorList>
    </citation>
    <scope>NUCLEOTIDE SEQUENCE</scope>
    <source>
        <strain evidence="6">SCN18_10_11_15_R4_P_38_20</strain>
    </source>
</reference>
<dbReference type="InterPro" id="IPR028082">
    <property type="entry name" value="Peripla_BP_I"/>
</dbReference>
<name>A0A8J7PQC8_9PROT</name>
<feature type="chain" id="PRO_5035148683" evidence="4">
    <location>
        <begin position="22"/>
        <end position="379"/>
    </location>
</feature>
<evidence type="ECO:0000256" key="3">
    <source>
        <dbReference type="ARBA" id="ARBA00022970"/>
    </source>
</evidence>
<evidence type="ECO:0000256" key="1">
    <source>
        <dbReference type="ARBA" id="ARBA00010062"/>
    </source>
</evidence>
<comment type="caution">
    <text evidence="6">The sequence shown here is derived from an EMBL/GenBank/DDBJ whole genome shotgun (WGS) entry which is preliminary data.</text>
</comment>
<organism evidence="6 7">
    <name type="scientific">Candidatus Paracaedimonas acanthamoebae</name>
    <dbReference type="NCBI Taxonomy" id="244581"/>
    <lineage>
        <taxon>Bacteria</taxon>
        <taxon>Pseudomonadati</taxon>
        <taxon>Pseudomonadota</taxon>
        <taxon>Alphaproteobacteria</taxon>
        <taxon>Holosporales</taxon>
        <taxon>Caedimonadaceae</taxon>
        <taxon>Candidatus Paracaedimonas</taxon>
    </lineage>
</organism>
<comment type="similarity">
    <text evidence="1">Belongs to the leucine-binding protein family.</text>
</comment>
<keyword evidence="2 4" id="KW-0732">Signal</keyword>
<dbReference type="PANTHER" id="PTHR30483:SF6">
    <property type="entry name" value="PERIPLASMIC BINDING PROTEIN OF ABC TRANSPORTER FOR NATURAL AMINO ACIDS"/>
    <property type="match status" value="1"/>
</dbReference>
<dbReference type="GO" id="GO:0006865">
    <property type="term" value="P:amino acid transport"/>
    <property type="evidence" value="ECO:0007669"/>
    <property type="project" value="UniProtKB-KW"/>
</dbReference>
<feature type="domain" description="Leucine-binding protein" evidence="5">
    <location>
        <begin position="53"/>
        <end position="371"/>
    </location>
</feature>
<dbReference type="SUPFAM" id="SSF53822">
    <property type="entry name" value="Periplasmic binding protein-like I"/>
    <property type="match status" value="1"/>
</dbReference>
<protein>
    <submittedName>
        <fullName evidence="6">Penicillin-binding protein activator</fullName>
    </submittedName>
</protein>
<sequence>MKPCFKAFVISLLFGLTSCQTTITQNQADQQVPLSLQGEPLEAEISSPTQRRKIGVLLPLSGSHASLGKFLRQATELSFFEHPMENVELVYKDTEGTPQGAFKAAQEGLHENIEAFIGPVFSSEVKALKPLIKSRQVPMLSFSNDIKVAEPGIFMLGFSPQAQVREVLAYAAQQNIRRIAALVPRTAYGDSISYELKKEGAANHMTLVGLVPYEGQGENLKTELNHLKHISYDALFIPVGGIDLTNLFNNLDYYEFNYSQVQLLGTSLWESKKAPAPLLGSWYAAATPETYQAFEDRFEKIYGTAPQRMASLGYDAIVALFYAFQQSSGKRLNFHDFIKKEGFYGANGFFFLKDDGTVDRTFFIFKWTDQGPRPIASAF</sequence>
<keyword evidence="3" id="KW-0813">Transport</keyword>
<dbReference type="EMBL" id="JAFKGL010000011">
    <property type="protein sequence ID" value="MBN9412587.1"/>
    <property type="molecule type" value="Genomic_DNA"/>
</dbReference>
<evidence type="ECO:0000259" key="5">
    <source>
        <dbReference type="Pfam" id="PF13458"/>
    </source>
</evidence>
<dbReference type="AlphaFoldDB" id="A0A8J7PQC8"/>
<dbReference type="PROSITE" id="PS51257">
    <property type="entry name" value="PROKAR_LIPOPROTEIN"/>
    <property type="match status" value="1"/>
</dbReference>
<dbReference type="InterPro" id="IPR028081">
    <property type="entry name" value="Leu-bd"/>
</dbReference>
<feature type="signal peptide" evidence="4">
    <location>
        <begin position="1"/>
        <end position="21"/>
    </location>
</feature>
<evidence type="ECO:0000256" key="4">
    <source>
        <dbReference type="SAM" id="SignalP"/>
    </source>
</evidence>
<dbReference type="Pfam" id="PF13458">
    <property type="entry name" value="Peripla_BP_6"/>
    <property type="match status" value="1"/>
</dbReference>
<dbReference type="PANTHER" id="PTHR30483">
    <property type="entry name" value="LEUCINE-SPECIFIC-BINDING PROTEIN"/>
    <property type="match status" value="1"/>
</dbReference>